<evidence type="ECO:0000313" key="2">
    <source>
        <dbReference type="Proteomes" id="UP000193827"/>
    </source>
</evidence>
<dbReference type="EMBL" id="FWFL01000003">
    <property type="protein sequence ID" value="SLN32275.1"/>
    <property type="molecule type" value="Genomic_DNA"/>
</dbReference>
<dbReference type="Proteomes" id="UP000193827">
    <property type="component" value="Unassembled WGS sequence"/>
</dbReference>
<dbReference type="OrthoDB" id="9800971at2"/>
<dbReference type="AlphaFoldDB" id="A0A1Y5S4N9"/>
<name>A0A1Y5S4N9_9RHOB</name>
<protein>
    <submittedName>
        <fullName evidence="1">Transcriptional activator HlyU</fullName>
    </submittedName>
</protein>
<proteinExistence type="predicted"/>
<dbReference type="InterPro" id="IPR018772">
    <property type="entry name" value="Transcription_activator_HlyU"/>
</dbReference>
<dbReference type="Pfam" id="PF10115">
    <property type="entry name" value="HlyU"/>
    <property type="match status" value="1"/>
</dbReference>
<accession>A0A1Y5S4N9</accession>
<reference evidence="1 2" key="1">
    <citation type="submission" date="2017-03" db="EMBL/GenBank/DDBJ databases">
        <authorList>
            <person name="Afonso C.L."/>
            <person name="Miller P.J."/>
            <person name="Scott M.A."/>
            <person name="Spackman E."/>
            <person name="Goraichik I."/>
            <person name="Dimitrov K.M."/>
            <person name="Suarez D.L."/>
            <person name="Swayne D.E."/>
        </authorList>
    </citation>
    <scope>NUCLEOTIDE SEQUENCE [LARGE SCALE GENOMIC DNA]</scope>
    <source>
        <strain evidence="1 2">CECT 8287</strain>
    </source>
</reference>
<keyword evidence="2" id="KW-1185">Reference proteome</keyword>
<organism evidence="1 2">
    <name type="scientific">Roseovarius litorisediminis</name>
    <dbReference type="NCBI Taxonomy" id="1312363"/>
    <lineage>
        <taxon>Bacteria</taxon>
        <taxon>Pseudomonadati</taxon>
        <taxon>Pseudomonadota</taxon>
        <taxon>Alphaproteobacteria</taxon>
        <taxon>Rhodobacterales</taxon>
        <taxon>Roseobacteraceae</taxon>
        <taxon>Roseovarius</taxon>
    </lineage>
</organism>
<sequence>MSLFSKLFGAGSKPEPEVQAEIYKGFRIVPDPQSCEGGYRLGARIEKEIAGEVKVYDLRRADVLRSVEDAEGFSVRKAKQVIDEQGEAIFG</sequence>
<gene>
    <name evidence="1" type="ORF">PEL8287_01519</name>
</gene>
<evidence type="ECO:0000313" key="1">
    <source>
        <dbReference type="EMBL" id="SLN32275.1"/>
    </source>
</evidence>
<dbReference type="RefSeq" id="WP_085891751.1">
    <property type="nucleotide sequence ID" value="NZ_FWFL01000003.1"/>
</dbReference>